<name>A0A385STW3_9BACT</name>
<evidence type="ECO:0000259" key="16">
    <source>
        <dbReference type="PROSITE" id="PS50110"/>
    </source>
</evidence>
<dbReference type="SUPFAM" id="SSF52172">
    <property type="entry name" value="CheY-like"/>
    <property type="match status" value="1"/>
</dbReference>
<dbReference type="SUPFAM" id="SSF47384">
    <property type="entry name" value="Homodimeric domain of signal transducing histidine kinase"/>
    <property type="match status" value="1"/>
</dbReference>
<feature type="domain" description="Response regulatory" evidence="16">
    <location>
        <begin position="1148"/>
        <end position="1263"/>
    </location>
</feature>
<dbReference type="CDD" id="cd00082">
    <property type="entry name" value="HisKA"/>
    <property type="match status" value="1"/>
</dbReference>
<keyword evidence="10" id="KW-0238">DNA-binding</keyword>
<dbReference type="SMART" id="SM00342">
    <property type="entry name" value="HTH_ARAC"/>
    <property type="match status" value="1"/>
</dbReference>
<keyword evidence="4" id="KW-0808">Transferase</keyword>
<dbReference type="FunFam" id="3.30.565.10:FF:000037">
    <property type="entry name" value="Hybrid sensor histidine kinase/response regulator"/>
    <property type="match status" value="1"/>
</dbReference>
<dbReference type="Proteomes" id="UP000266183">
    <property type="component" value="Chromosome"/>
</dbReference>
<dbReference type="Gene3D" id="1.10.287.130">
    <property type="match status" value="1"/>
</dbReference>
<dbReference type="SMART" id="SM00388">
    <property type="entry name" value="HisKA"/>
    <property type="match status" value="1"/>
</dbReference>
<dbReference type="Gene3D" id="1.10.10.60">
    <property type="entry name" value="Homeodomain-like"/>
    <property type="match status" value="2"/>
</dbReference>
<keyword evidence="7" id="KW-0067">ATP-binding</keyword>
<evidence type="ECO:0000256" key="6">
    <source>
        <dbReference type="ARBA" id="ARBA00022777"/>
    </source>
</evidence>
<protein>
    <recommendedName>
        <fullName evidence="2">histidine kinase</fullName>
        <ecNumber evidence="2">2.7.13.3</ecNumber>
    </recommendedName>
</protein>
<keyword evidence="9" id="KW-0805">Transcription regulation</keyword>
<dbReference type="PROSITE" id="PS50110">
    <property type="entry name" value="RESPONSE_REGULATORY"/>
    <property type="match status" value="1"/>
</dbReference>
<feature type="domain" description="Histidine kinase" evidence="15">
    <location>
        <begin position="878"/>
        <end position="1104"/>
    </location>
</feature>
<evidence type="ECO:0000256" key="4">
    <source>
        <dbReference type="ARBA" id="ARBA00022679"/>
    </source>
</evidence>
<evidence type="ECO:0000256" key="3">
    <source>
        <dbReference type="ARBA" id="ARBA00022553"/>
    </source>
</evidence>
<dbReference type="Pfam" id="PF00512">
    <property type="entry name" value="HisKA"/>
    <property type="match status" value="1"/>
</dbReference>
<dbReference type="InterPro" id="IPR011110">
    <property type="entry name" value="Reg_prop"/>
</dbReference>
<keyword evidence="13" id="KW-1133">Transmembrane helix</keyword>
<dbReference type="InterPro" id="IPR036890">
    <property type="entry name" value="HATPase_C_sf"/>
</dbReference>
<evidence type="ECO:0000256" key="11">
    <source>
        <dbReference type="ARBA" id="ARBA00023163"/>
    </source>
</evidence>
<dbReference type="PROSITE" id="PS01124">
    <property type="entry name" value="HTH_ARAC_FAMILY_2"/>
    <property type="match status" value="1"/>
</dbReference>
<evidence type="ECO:0000259" key="14">
    <source>
        <dbReference type="PROSITE" id="PS01124"/>
    </source>
</evidence>
<dbReference type="PROSITE" id="PS00041">
    <property type="entry name" value="HTH_ARAC_FAMILY_1"/>
    <property type="match status" value="1"/>
</dbReference>
<dbReference type="InterPro" id="IPR011123">
    <property type="entry name" value="Y_Y_Y"/>
</dbReference>
<dbReference type="GO" id="GO:0003700">
    <property type="term" value="F:DNA-binding transcription factor activity"/>
    <property type="evidence" value="ECO:0007669"/>
    <property type="project" value="InterPro"/>
</dbReference>
<dbReference type="PRINTS" id="PR00344">
    <property type="entry name" value="BCTRLSENSOR"/>
</dbReference>
<dbReference type="SMART" id="SM00387">
    <property type="entry name" value="HATPase_c"/>
    <property type="match status" value="1"/>
</dbReference>
<keyword evidence="13" id="KW-0812">Transmembrane</keyword>
<dbReference type="CDD" id="cd17574">
    <property type="entry name" value="REC_OmpR"/>
    <property type="match status" value="1"/>
</dbReference>
<evidence type="ECO:0000256" key="9">
    <source>
        <dbReference type="ARBA" id="ARBA00023015"/>
    </source>
</evidence>
<sequence length="1395" mass="156965">MQPKKSFLMVKKSSKKFQKCISFLKVVSVTMFLYPLVMALLACALSASGQELSPSFIPVAPEALSNASIRCVYKDSKGYMWFGTDDALIRYDGSNAYRYVHDPDDRTSVANSTINTILEGDDKRLWVGTAQGLCIYNRELDNFITVDSIKANHNYLNNRYITDLEFDSQGRLWIGTHEGGINIYDPAKMEFSYITDPPQDGVIPSTNFITVLVKRGDTMWCGSRGGLLLYDVRTNRRLPLGALQRFSNAHIGTIVPEKSGDILIATTTGQITRLISKGRHYAFEELLSRDALGNSSNAILALSIDHNGNILVGGESSGFNRIDLKTNNVHRLLGEEGNPKRLPTNSIHSIYADDLGLIWIGTFSDGVFVLDNTRKKFETKEKSLGRNAFENNEVRSFAEDSQGNLWMAFYGHGLGKIDFNSNQVESAVQINRQLNNKDVTSVISCRDDQLWLGTAGKGVIRINPQSNQLVYYSLRSKGFGNDQVFCLYEDKMGTVWAGTWGSGLFFYDKKTDKFVSATEYDQPTHIPNTAYISDIVEDSEGTFWIGTLYGLYELKRKSGNSFTCRQHIFENRMGSIKGSQIQAIVEDKNSHDLWIGTTEGLKLKKKNSTQFLSYEMARGTTDNAIRSILIDKHGNVWSGGNTGLSKFDTRTNTFINYTRDDGLKSNNFLPKAALQTSTGKFLFGSSNGFDSFFPDSIRTTSASGTVVLADLKINNQSIKPGADSPLKKHISLTSKLDLSYDQRSFVIDFVALGYSPSANYTYYYKLEGFDKDWNCTRLSRSATYTNLDPDTYVFVVKAANRDGVWVDKPLELAITIRPVFWKTWWAFCIYISIGMVFIYALIKIRVERLKMRNEITIEKLKREQEHELSESKTQFFTNIAHEFRTPLSLVLIPLESLMGSNEVPSVFRERIFAAYKNADRMKRLVNEFLDFNKLEVGNLKLKVQHSEVVQFIAESCSAFNEMATKRRIHFSVSCEEPVIMGWFDRDKLESVIFNILSNAFKFTADGGEIKLQIKTSHSVISDGTLCRCVELMIEDNGIGILPEELPRIFEKFYQAKSSAKISTPGTGIGLSLTKALVELHRGTITVESTPDQATVFTILLPICSNAYELDGNVVAIPDVIYIKDHEEVAIPPTAEEHQDFGNGMDKPEILIVEDNFELRAYLVAELQREFSVLEARDGEEGLEVALSENPDLIISDIMMPKKDGIEFCNAIKSDLNTSHIPFVLLTAKATIEDQINGIKNGADLYLSKPFNMRCLIEHVRQMINSRRKLYARFSHDVYLTPGKATTNSLDQAFLQKAIDYVAGNLQDSQLSVDSMAAVFNLSRMQVYRKIKALTGKSIVEFIKMVRMKQAIKLMDGHKLTLSEIAFEVGFNSASYFTRCFKEEYGKTPSEYLDHA</sequence>
<dbReference type="FunFam" id="2.60.40.10:FF:000791">
    <property type="entry name" value="Two-component system sensor histidine kinase/response regulator"/>
    <property type="match status" value="1"/>
</dbReference>
<dbReference type="GO" id="GO:0000155">
    <property type="term" value="F:phosphorelay sensor kinase activity"/>
    <property type="evidence" value="ECO:0007669"/>
    <property type="project" value="InterPro"/>
</dbReference>
<dbReference type="InterPro" id="IPR013783">
    <property type="entry name" value="Ig-like_fold"/>
</dbReference>
<dbReference type="Pfam" id="PF02518">
    <property type="entry name" value="HATPase_c"/>
    <property type="match status" value="1"/>
</dbReference>
<dbReference type="InterPro" id="IPR011006">
    <property type="entry name" value="CheY-like_superfamily"/>
</dbReference>
<dbReference type="Pfam" id="PF07495">
    <property type="entry name" value="Y_Y_Y"/>
    <property type="match status" value="1"/>
</dbReference>
<dbReference type="InterPro" id="IPR009057">
    <property type="entry name" value="Homeodomain-like_sf"/>
</dbReference>
<proteinExistence type="predicted"/>
<dbReference type="EC" id="2.7.13.3" evidence="2"/>
<dbReference type="SUPFAM" id="SSF55874">
    <property type="entry name" value="ATPase domain of HSP90 chaperone/DNA topoisomerase II/histidine kinase"/>
    <property type="match status" value="1"/>
</dbReference>
<keyword evidence="5" id="KW-0547">Nucleotide-binding</keyword>
<dbReference type="InterPro" id="IPR018060">
    <property type="entry name" value="HTH_AraC"/>
</dbReference>
<dbReference type="GO" id="GO:0043565">
    <property type="term" value="F:sequence-specific DNA binding"/>
    <property type="evidence" value="ECO:0007669"/>
    <property type="project" value="InterPro"/>
</dbReference>
<dbReference type="PANTHER" id="PTHR43547:SF2">
    <property type="entry name" value="HYBRID SIGNAL TRANSDUCTION HISTIDINE KINASE C"/>
    <property type="match status" value="1"/>
</dbReference>
<dbReference type="Gene3D" id="2.130.10.10">
    <property type="entry name" value="YVTN repeat-like/Quinoprotein amine dehydrogenase"/>
    <property type="match status" value="2"/>
</dbReference>
<evidence type="ECO:0000256" key="10">
    <source>
        <dbReference type="ARBA" id="ARBA00023125"/>
    </source>
</evidence>
<dbReference type="SUPFAM" id="SSF63829">
    <property type="entry name" value="Calcium-dependent phosphotriesterase"/>
    <property type="match status" value="3"/>
</dbReference>
<evidence type="ECO:0000256" key="1">
    <source>
        <dbReference type="ARBA" id="ARBA00000085"/>
    </source>
</evidence>
<evidence type="ECO:0000256" key="7">
    <source>
        <dbReference type="ARBA" id="ARBA00022840"/>
    </source>
</evidence>
<dbReference type="InterPro" id="IPR005467">
    <property type="entry name" value="His_kinase_dom"/>
</dbReference>
<dbReference type="InterPro" id="IPR018062">
    <property type="entry name" value="HTH_AraC-typ_CS"/>
</dbReference>
<gene>
    <name evidence="17" type="ORF">D4L85_24700</name>
</gene>
<accession>A0A385STW3</accession>
<dbReference type="InterPro" id="IPR004358">
    <property type="entry name" value="Sig_transdc_His_kin-like_C"/>
</dbReference>
<evidence type="ECO:0000256" key="12">
    <source>
        <dbReference type="PROSITE-ProRule" id="PRU00169"/>
    </source>
</evidence>
<reference evidence="18" key="1">
    <citation type="submission" date="2018-09" db="EMBL/GenBank/DDBJ databases">
        <title>Chryseolinea sp. KIS68-18 isolated from soil.</title>
        <authorList>
            <person name="Weon H.-Y."/>
            <person name="Kwon S.-W."/>
            <person name="Lee S.A."/>
        </authorList>
    </citation>
    <scope>NUCLEOTIDE SEQUENCE [LARGE SCALE GENOMIC DNA]</scope>
    <source>
        <strain evidence="18">KIS68-18</strain>
    </source>
</reference>
<feature type="domain" description="HTH araC/xylS-type" evidence="14">
    <location>
        <begin position="1295"/>
        <end position="1394"/>
    </location>
</feature>
<dbReference type="SUPFAM" id="SSF46689">
    <property type="entry name" value="Homeodomain-like"/>
    <property type="match status" value="1"/>
</dbReference>
<dbReference type="SMART" id="SM00448">
    <property type="entry name" value="REC"/>
    <property type="match status" value="1"/>
</dbReference>
<evidence type="ECO:0000256" key="8">
    <source>
        <dbReference type="ARBA" id="ARBA00023012"/>
    </source>
</evidence>
<comment type="catalytic activity">
    <reaction evidence="1">
        <text>ATP + protein L-histidine = ADP + protein N-phospho-L-histidine.</text>
        <dbReference type="EC" id="2.7.13.3"/>
    </reaction>
</comment>
<dbReference type="InterPro" id="IPR003594">
    <property type="entry name" value="HATPase_dom"/>
</dbReference>
<keyword evidence="8" id="KW-0902">Two-component regulatory system</keyword>
<feature type="transmembrane region" description="Helical" evidence="13">
    <location>
        <begin position="824"/>
        <end position="842"/>
    </location>
</feature>
<dbReference type="Gene3D" id="2.60.40.10">
    <property type="entry name" value="Immunoglobulins"/>
    <property type="match status" value="1"/>
</dbReference>
<dbReference type="GO" id="GO:0005524">
    <property type="term" value="F:ATP binding"/>
    <property type="evidence" value="ECO:0007669"/>
    <property type="project" value="UniProtKB-KW"/>
</dbReference>
<evidence type="ECO:0000256" key="2">
    <source>
        <dbReference type="ARBA" id="ARBA00012438"/>
    </source>
</evidence>
<dbReference type="Pfam" id="PF07494">
    <property type="entry name" value="Reg_prop"/>
    <property type="match status" value="6"/>
</dbReference>
<evidence type="ECO:0000256" key="5">
    <source>
        <dbReference type="ARBA" id="ARBA00022741"/>
    </source>
</evidence>
<keyword evidence="6 17" id="KW-0418">Kinase</keyword>
<dbReference type="Gene3D" id="3.40.50.2300">
    <property type="match status" value="1"/>
</dbReference>
<feature type="modified residue" description="4-aspartylphosphate" evidence="12">
    <location>
        <position position="1196"/>
    </location>
</feature>
<dbReference type="Pfam" id="PF00072">
    <property type="entry name" value="Response_reg"/>
    <property type="match status" value="1"/>
</dbReference>
<dbReference type="KEGG" id="chk:D4L85_24700"/>
<evidence type="ECO:0000313" key="18">
    <source>
        <dbReference type="Proteomes" id="UP000266183"/>
    </source>
</evidence>
<dbReference type="InterPro" id="IPR036097">
    <property type="entry name" value="HisK_dim/P_sf"/>
</dbReference>
<dbReference type="InterPro" id="IPR001789">
    <property type="entry name" value="Sig_transdc_resp-reg_receiver"/>
</dbReference>
<keyword evidence="11" id="KW-0804">Transcription</keyword>
<evidence type="ECO:0000256" key="13">
    <source>
        <dbReference type="SAM" id="Phobius"/>
    </source>
</evidence>
<keyword evidence="13" id="KW-0472">Membrane</keyword>
<dbReference type="Pfam" id="PF12833">
    <property type="entry name" value="HTH_18"/>
    <property type="match status" value="1"/>
</dbReference>
<dbReference type="PROSITE" id="PS50109">
    <property type="entry name" value="HIS_KIN"/>
    <property type="match status" value="1"/>
</dbReference>
<organism evidence="17 18">
    <name type="scientific">Chryseolinea soli</name>
    <dbReference type="NCBI Taxonomy" id="2321403"/>
    <lineage>
        <taxon>Bacteria</taxon>
        <taxon>Pseudomonadati</taxon>
        <taxon>Bacteroidota</taxon>
        <taxon>Cytophagia</taxon>
        <taxon>Cytophagales</taxon>
        <taxon>Fulvivirgaceae</taxon>
        <taxon>Chryseolinea</taxon>
    </lineage>
</organism>
<evidence type="ECO:0000313" key="17">
    <source>
        <dbReference type="EMBL" id="AYB33587.1"/>
    </source>
</evidence>
<keyword evidence="18" id="KW-1185">Reference proteome</keyword>
<evidence type="ECO:0000259" key="15">
    <source>
        <dbReference type="PROSITE" id="PS50109"/>
    </source>
</evidence>
<dbReference type="EMBL" id="CP032382">
    <property type="protein sequence ID" value="AYB33587.1"/>
    <property type="molecule type" value="Genomic_DNA"/>
</dbReference>
<dbReference type="InterPro" id="IPR015943">
    <property type="entry name" value="WD40/YVTN_repeat-like_dom_sf"/>
</dbReference>
<dbReference type="Gene3D" id="3.30.565.10">
    <property type="entry name" value="Histidine kinase-like ATPase, C-terminal domain"/>
    <property type="match status" value="1"/>
</dbReference>
<dbReference type="PANTHER" id="PTHR43547">
    <property type="entry name" value="TWO-COMPONENT HISTIDINE KINASE"/>
    <property type="match status" value="1"/>
</dbReference>
<dbReference type="InterPro" id="IPR003661">
    <property type="entry name" value="HisK_dim/P_dom"/>
</dbReference>
<keyword evidence="3 12" id="KW-0597">Phosphoprotein</keyword>